<dbReference type="Pfam" id="PF00005">
    <property type="entry name" value="ABC_tran"/>
    <property type="match status" value="2"/>
</dbReference>
<dbReference type="NCBIfam" id="TIGR03719">
    <property type="entry name" value="ABC_ABC_ChvD"/>
    <property type="match status" value="1"/>
</dbReference>
<keyword evidence="8 12" id="KW-0067">ATP-binding</keyword>
<dbReference type="HAMAP" id="MF_00847">
    <property type="entry name" value="EttA"/>
    <property type="match status" value="1"/>
</dbReference>
<dbReference type="GO" id="GO:0043022">
    <property type="term" value="F:ribosome binding"/>
    <property type="evidence" value="ECO:0007669"/>
    <property type="project" value="UniProtKB-UniRule"/>
</dbReference>
<evidence type="ECO:0000256" key="4">
    <source>
        <dbReference type="ARBA" id="ARBA00022730"/>
    </source>
</evidence>
<evidence type="ECO:0000256" key="7">
    <source>
        <dbReference type="ARBA" id="ARBA00022801"/>
    </source>
</evidence>
<dbReference type="PANTHER" id="PTHR43858:SF1">
    <property type="entry name" value="ABC TRANSPORTER-RELATED PROTEIN"/>
    <property type="match status" value="1"/>
</dbReference>
<dbReference type="FunFam" id="3.40.50.300:FF:000183">
    <property type="entry name" value="ABC transporter ATP-binding protein yjjK"/>
    <property type="match status" value="1"/>
</dbReference>
<dbReference type="GO" id="GO:0005737">
    <property type="term" value="C:cytoplasm"/>
    <property type="evidence" value="ECO:0007669"/>
    <property type="project" value="UniProtKB-SubCell"/>
</dbReference>
<keyword evidence="11 12" id="KW-0648">Protein biosynthesis</keyword>
<reference evidence="14" key="1">
    <citation type="submission" date="2022-01" db="EMBL/GenBank/DDBJ databases">
        <title>Draft genome sequence of Sabulilitoribacter arenilitoris KCTC 52401.</title>
        <authorList>
            <person name="Oh J.-S."/>
        </authorList>
    </citation>
    <scope>NUCLEOTIDE SEQUENCE</scope>
    <source>
        <strain evidence="14">HMF6543</strain>
    </source>
</reference>
<comment type="subcellular location">
    <subcellularLocation>
        <location evidence="12">Cytoplasm</location>
    </subcellularLocation>
    <text evidence="12">Associates with ribosomes and polysomes.</text>
</comment>
<dbReference type="NCBIfam" id="NF008775">
    <property type="entry name" value="PRK11819.1"/>
    <property type="match status" value="1"/>
</dbReference>
<keyword evidence="3 12" id="KW-0820">tRNA-binding</keyword>
<dbReference type="CDD" id="cd03221">
    <property type="entry name" value="ABCF_EF-3"/>
    <property type="match status" value="2"/>
</dbReference>
<evidence type="ECO:0000313" key="15">
    <source>
        <dbReference type="Proteomes" id="UP001199795"/>
    </source>
</evidence>
<dbReference type="GO" id="GO:0000049">
    <property type="term" value="F:tRNA binding"/>
    <property type="evidence" value="ECO:0007669"/>
    <property type="project" value="UniProtKB-UniRule"/>
</dbReference>
<dbReference type="SUPFAM" id="SSF52540">
    <property type="entry name" value="P-loop containing nucleoside triphosphate hydrolases"/>
    <property type="match status" value="2"/>
</dbReference>
<evidence type="ECO:0000256" key="9">
    <source>
        <dbReference type="ARBA" id="ARBA00022845"/>
    </source>
</evidence>
<dbReference type="PROSITE" id="PS50893">
    <property type="entry name" value="ABC_TRANSPORTER_2"/>
    <property type="match status" value="2"/>
</dbReference>
<evidence type="ECO:0000313" key="14">
    <source>
        <dbReference type="EMBL" id="MCF7569427.1"/>
    </source>
</evidence>
<dbReference type="FunFam" id="3.40.50.300:FF:000011">
    <property type="entry name" value="Putative ABC transporter ATP-binding component"/>
    <property type="match status" value="1"/>
</dbReference>
<dbReference type="Pfam" id="PF12848">
    <property type="entry name" value="ABC_tran_Xtn"/>
    <property type="match status" value="1"/>
</dbReference>
<feature type="binding site" evidence="12">
    <location>
        <begin position="365"/>
        <end position="372"/>
    </location>
    <ligand>
        <name>ATP</name>
        <dbReference type="ChEBI" id="CHEBI:30616"/>
        <label>2</label>
    </ligand>
</feature>
<evidence type="ECO:0000259" key="13">
    <source>
        <dbReference type="PROSITE" id="PS50893"/>
    </source>
</evidence>
<comment type="caution">
    <text evidence="14">The sequence shown here is derived from an EMBL/GenBank/DDBJ whole genome shotgun (WGS) entry which is preliminary data.</text>
</comment>
<evidence type="ECO:0000256" key="10">
    <source>
        <dbReference type="ARBA" id="ARBA00022884"/>
    </source>
</evidence>
<dbReference type="InterPro" id="IPR022374">
    <property type="entry name" value="EttA"/>
</dbReference>
<comment type="domain">
    <text evidence="12">The P-site tRNA interaction motif (PtIM domain) probably interacts with the P-site tRNA(fMet) as well as the 23S rRNA.</text>
</comment>
<keyword evidence="5 12" id="KW-0677">Repeat</keyword>
<keyword evidence="10 12" id="KW-0694">RNA-binding</keyword>
<organism evidence="14 15">
    <name type="scientific">Wocania arenilitoris</name>
    <dbReference type="NCBI Taxonomy" id="2044858"/>
    <lineage>
        <taxon>Bacteria</taxon>
        <taxon>Pseudomonadati</taxon>
        <taxon>Bacteroidota</taxon>
        <taxon>Flavobacteriia</taxon>
        <taxon>Flavobacteriales</taxon>
        <taxon>Flavobacteriaceae</taxon>
        <taxon>Wocania</taxon>
    </lineage>
</organism>
<keyword evidence="2 12" id="KW-0963">Cytoplasm</keyword>
<dbReference type="GO" id="GO:0019843">
    <property type="term" value="F:rRNA binding"/>
    <property type="evidence" value="ECO:0007669"/>
    <property type="project" value="UniProtKB-UniRule"/>
</dbReference>
<dbReference type="RefSeq" id="WP_237240757.1">
    <property type="nucleotide sequence ID" value="NZ_JAKKDU010000019.1"/>
</dbReference>
<dbReference type="EMBL" id="JAKKDU010000019">
    <property type="protein sequence ID" value="MCF7569427.1"/>
    <property type="molecule type" value="Genomic_DNA"/>
</dbReference>
<keyword evidence="15" id="KW-1185">Reference proteome</keyword>
<evidence type="ECO:0000256" key="2">
    <source>
        <dbReference type="ARBA" id="ARBA00022490"/>
    </source>
</evidence>
<comment type="catalytic activity">
    <reaction evidence="12">
        <text>ATP + H2O = ADP + phosphate + H(+)</text>
        <dbReference type="Rhea" id="RHEA:13065"/>
        <dbReference type="ChEBI" id="CHEBI:15377"/>
        <dbReference type="ChEBI" id="CHEBI:15378"/>
        <dbReference type="ChEBI" id="CHEBI:30616"/>
        <dbReference type="ChEBI" id="CHEBI:43474"/>
        <dbReference type="ChEBI" id="CHEBI:456216"/>
    </reaction>
</comment>
<evidence type="ECO:0000256" key="3">
    <source>
        <dbReference type="ARBA" id="ARBA00022555"/>
    </source>
</evidence>
<dbReference type="SMART" id="SM00382">
    <property type="entry name" value="AAA"/>
    <property type="match status" value="2"/>
</dbReference>
<sequence>MSDDKKVIFSMSGITKTFQSANTPVLKNIYLSFFYGAKIGILGLNGSGKSTLLKIIAGVDKNYQGDVVFSQDYSVGYLEQEPKLDETKTVMEIVREGAAETVAILDEYNSINDQFALEEVYSNPDKMEKLMNRQAELQDQIDAANAWELDTKLEIAMDALRTPDGDKQIAVLSGGERRRVALCRLLLKEPDVLLLDEPTNHLDAESVHWLEHHLAQYKGTVIAVTHDRYFLDNVAGWILELDRGEGIPWKGNYSSWLDQKSKRLAQESKTASKRQKTLERELEWVRQGAKGRQTKQKARLKNYDKLMSQDQKQLDEKLEIYIPNGPRLGTNVIEAVGVSKGYDDKLLYEDLNFNLPQAGIVGVIGPNGAGKTTIFRMIMGEETPDNGEFKVGDTAKIAYVDQSHSNINPEKTIWQNFSDEQELIMMGGKQVNSRAYLSRFNFSGSEQNKKVNLLSGGERNRLHLAMTLKEEGNVLLLDEPTNDLDVNTLRALEEGLENFAGCAVVISHDRWFLDRICTHILAFEGDSQVYFFEGSFSDYEENKKKRLGGDLIPKRIKYKKLIR</sequence>
<dbReference type="InterPro" id="IPR032781">
    <property type="entry name" value="ABC_tran_Xtn"/>
</dbReference>
<dbReference type="InterPro" id="IPR003593">
    <property type="entry name" value="AAA+_ATPase"/>
</dbReference>
<evidence type="ECO:0000256" key="11">
    <source>
        <dbReference type="ARBA" id="ARBA00022917"/>
    </source>
</evidence>
<accession>A0AAE3ERE4</accession>
<dbReference type="PROSITE" id="PS00211">
    <property type="entry name" value="ABC_TRANSPORTER_1"/>
    <property type="match status" value="1"/>
</dbReference>
<comment type="subunit">
    <text evidence="12">Monomer. Probably contacts ribosomal proteins L1, L5, L33 and S7, the 16S and 23S rRNA and the P-site containing tRNA(fMet).</text>
</comment>
<comment type="domain">
    <text evidence="12">The arm domain is inserted in the first ABC transporter domain. Probably contacts ribosomal protein L1.</text>
</comment>
<keyword evidence="6 12" id="KW-0547">Nucleotide-binding</keyword>
<name>A0AAE3ERE4_9FLAO</name>
<gene>
    <name evidence="12 14" type="primary">ettA</name>
    <name evidence="14" type="ORF">L3X37_13820</name>
</gene>
<evidence type="ECO:0000256" key="5">
    <source>
        <dbReference type="ARBA" id="ARBA00022737"/>
    </source>
</evidence>
<dbReference type="Gene3D" id="3.40.50.300">
    <property type="entry name" value="P-loop containing nucleotide triphosphate hydrolases"/>
    <property type="match status" value="2"/>
</dbReference>
<comment type="function">
    <text evidence="12">A translation factor that gates the progression of the 70S ribosomal initiation complex (IC, containing tRNA(fMet) in the P-site) into the translation elongation cycle by using a mechanism sensitive to the ATP/ADP ratio. Binds to the 70S ribosome E-site where it modulates the state of the translating ribosome during subunit translocation. ATP hydrolysis probably frees it from the ribosome, which can enter the elongation phase.</text>
</comment>
<keyword evidence="4 12" id="KW-0699">rRNA-binding</keyword>
<dbReference type="Proteomes" id="UP001199795">
    <property type="component" value="Unassembled WGS sequence"/>
</dbReference>
<dbReference type="GO" id="GO:0006412">
    <property type="term" value="P:translation"/>
    <property type="evidence" value="ECO:0007669"/>
    <property type="project" value="UniProtKB-KW"/>
</dbReference>
<dbReference type="GO" id="GO:0045900">
    <property type="term" value="P:negative regulation of translational elongation"/>
    <property type="evidence" value="ECO:0007669"/>
    <property type="project" value="UniProtKB-UniRule"/>
</dbReference>
<feature type="domain" description="ABC transporter" evidence="13">
    <location>
        <begin position="9"/>
        <end position="268"/>
    </location>
</feature>
<evidence type="ECO:0000256" key="12">
    <source>
        <dbReference type="HAMAP-Rule" id="MF_00847"/>
    </source>
</evidence>
<evidence type="ECO:0000256" key="8">
    <source>
        <dbReference type="ARBA" id="ARBA00022840"/>
    </source>
</evidence>
<feature type="domain" description="ABC transporter" evidence="13">
    <location>
        <begin position="333"/>
        <end position="559"/>
    </location>
</feature>
<evidence type="ECO:0000256" key="1">
    <source>
        <dbReference type="ARBA" id="ARBA00005868"/>
    </source>
</evidence>
<feature type="region of interest" description="PtIM" evidence="12">
    <location>
        <begin position="251"/>
        <end position="331"/>
    </location>
</feature>
<proteinExistence type="inferred from homology"/>
<protein>
    <recommendedName>
        <fullName evidence="12">Energy-dependent translational throttle protein EttA</fullName>
        <ecNumber evidence="12">3.6.1.-</ecNumber>
    </recommendedName>
    <alternativeName>
        <fullName evidence="12">Translational regulatory factor EttA</fullName>
    </alternativeName>
</protein>
<dbReference type="GO" id="GO:0016887">
    <property type="term" value="F:ATP hydrolysis activity"/>
    <property type="evidence" value="ECO:0007669"/>
    <property type="project" value="UniProtKB-UniRule"/>
</dbReference>
<dbReference type="InterPro" id="IPR017871">
    <property type="entry name" value="ABC_transporter-like_CS"/>
</dbReference>
<dbReference type="AlphaFoldDB" id="A0AAE3ERE4"/>
<dbReference type="InterPro" id="IPR003439">
    <property type="entry name" value="ABC_transporter-like_ATP-bd"/>
</dbReference>
<evidence type="ECO:0000256" key="6">
    <source>
        <dbReference type="ARBA" id="ARBA00022741"/>
    </source>
</evidence>
<comment type="caution">
    <text evidence="12">Lacks conserved residue(s) required for the propagation of feature annotation.</text>
</comment>
<dbReference type="InterPro" id="IPR027417">
    <property type="entry name" value="P-loop_NTPase"/>
</dbReference>
<keyword evidence="7 12" id="KW-0378">Hydrolase</keyword>
<dbReference type="GO" id="GO:0005524">
    <property type="term" value="F:ATP binding"/>
    <property type="evidence" value="ECO:0007669"/>
    <property type="project" value="UniProtKB-UniRule"/>
</dbReference>
<keyword evidence="9 12" id="KW-0810">Translation regulation</keyword>
<dbReference type="EC" id="3.6.1.-" evidence="12"/>
<comment type="similarity">
    <text evidence="1 12">Belongs to the ABC transporter superfamily. ABCF family. Translational throttle EttA subfamily.</text>
</comment>
<dbReference type="PANTHER" id="PTHR43858">
    <property type="entry name" value="ENERGY-DEPENDENT TRANSLATIONAL THROTTLE PROTEIN ETTA"/>
    <property type="match status" value="1"/>
</dbReference>